<dbReference type="InterPro" id="IPR050559">
    <property type="entry name" value="P-Pant_transferase_sf"/>
</dbReference>
<name>A0A255XZC4_9PROT</name>
<dbReference type="AlphaFoldDB" id="A0A255XZC4"/>
<evidence type="ECO:0000313" key="5">
    <source>
        <dbReference type="Proteomes" id="UP000216361"/>
    </source>
</evidence>
<evidence type="ECO:0000313" key="4">
    <source>
        <dbReference type="EMBL" id="OYQ21744.1"/>
    </source>
</evidence>
<dbReference type="Proteomes" id="UP000216361">
    <property type="component" value="Unassembled WGS sequence"/>
</dbReference>
<protein>
    <recommendedName>
        <fullName evidence="3">4'-phosphopantetheinyl transferase domain-containing protein</fullName>
    </recommendedName>
</protein>
<dbReference type="GO" id="GO:0008897">
    <property type="term" value="F:holo-[acyl-carrier-protein] synthase activity"/>
    <property type="evidence" value="ECO:0007669"/>
    <property type="project" value="InterPro"/>
</dbReference>
<gene>
    <name evidence="4" type="ORF">CHR90_01175</name>
</gene>
<dbReference type="Gene3D" id="3.90.470.20">
    <property type="entry name" value="4'-phosphopantetheinyl transferase domain"/>
    <property type="match status" value="1"/>
</dbReference>
<feature type="domain" description="4'-phosphopantetheinyl transferase" evidence="3">
    <location>
        <begin position="111"/>
        <end position="181"/>
    </location>
</feature>
<sequence>MRARYSALRRAALEALAAGAVPLVILPIETPPPVEQGLTNAEAARAVRFHLTTDRLAFSLGRMLARYLVFGDDRRPDMAIGPQGKPYLPDEIGFNLSHSGGYLALILGSTVGVDIEIGPRDGRFHDLLPLVTHPAERAMLEPAPPEAQRALFLRCWTRKEAALKAWGIGLSDELTALDTQLAASAPILDGMPPLRLRDLSLMAEEGLVGAVATPVTAGPIVRVAL</sequence>
<dbReference type="GO" id="GO:0019878">
    <property type="term" value="P:lysine biosynthetic process via aminoadipic acid"/>
    <property type="evidence" value="ECO:0007669"/>
    <property type="project" value="TreeGrafter"/>
</dbReference>
<comment type="similarity">
    <text evidence="1">Belongs to the P-Pant transferase superfamily. Gsp/Sfp/HetI/AcpT family.</text>
</comment>
<dbReference type="RefSeq" id="WP_094406896.1">
    <property type="nucleotide sequence ID" value="NZ_BMJZ01000011.1"/>
</dbReference>
<dbReference type="GO" id="GO:0000287">
    <property type="term" value="F:magnesium ion binding"/>
    <property type="evidence" value="ECO:0007669"/>
    <property type="project" value="InterPro"/>
</dbReference>
<evidence type="ECO:0000259" key="3">
    <source>
        <dbReference type="Pfam" id="PF01648"/>
    </source>
</evidence>
<dbReference type="OrthoDB" id="9808281at2"/>
<accession>A0A255XZC4</accession>
<dbReference type="EMBL" id="NOXS01000020">
    <property type="protein sequence ID" value="OYQ21744.1"/>
    <property type="molecule type" value="Genomic_DNA"/>
</dbReference>
<dbReference type="InterPro" id="IPR037143">
    <property type="entry name" value="4-PPantetheinyl_Trfase_dom_sf"/>
</dbReference>
<keyword evidence="5" id="KW-1185">Reference proteome</keyword>
<reference evidence="4 5" key="1">
    <citation type="submission" date="2017-07" db="EMBL/GenBank/DDBJ databases">
        <title>Elstera cyanobacteriorum sp. nov., a novel bacterium isolated from cyanobacterial aggregates in a eutrophic lake.</title>
        <authorList>
            <person name="Cai H."/>
        </authorList>
    </citation>
    <scope>NUCLEOTIDE SEQUENCE [LARGE SCALE GENOMIC DNA]</scope>
    <source>
        <strain evidence="4 5">TH019</strain>
    </source>
</reference>
<organism evidence="4 5">
    <name type="scientific">Elstera cyanobacteriorum</name>
    <dbReference type="NCBI Taxonomy" id="2022747"/>
    <lineage>
        <taxon>Bacteria</taxon>
        <taxon>Pseudomonadati</taxon>
        <taxon>Pseudomonadota</taxon>
        <taxon>Alphaproteobacteria</taxon>
        <taxon>Rhodospirillales</taxon>
        <taxon>Rhodospirillaceae</taxon>
        <taxon>Elstera</taxon>
    </lineage>
</organism>
<proteinExistence type="inferred from homology"/>
<comment type="caution">
    <text evidence="4">The sequence shown here is derived from an EMBL/GenBank/DDBJ whole genome shotgun (WGS) entry which is preliminary data.</text>
</comment>
<dbReference type="GO" id="GO:0005829">
    <property type="term" value="C:cytosol"/>
    <property type="evidence" value="ECO:0007669"/>
    <property type="project" value="TreeGrafter"/>
</dbReference>
<keyword evidence="2" id="KW-0808">Transferase</keyword>
<dbReference type="PANTHER" id="PTHR12215:SF10">
    <property type="entry name" value="L-AMINOADIPATE-SEMIALDEHYDE DEHYDROGENASE-PHOSPHOPANTETHEINYL TRANSFERASE"/>
    <property type="match status" value="1"/>
</dbReference>
<dbReference type="SUPFAM" id="SSF56214">
    <property type="entry name" value="4'-phosphopantetheinyl transferase"/>
    <property type="match status" value="2"/>
</dbReference>
<evidence type="ECO:0000256" key="1">
    <source>
        <dbReference type="ARBA" id="ARBA00010990"/>
    </source>
</evidence>
<dbReference type="Pfam" id="PF01648">
    <property type="entry name" value="ACPS"/>
    <property type="match status" value="1"/>
</dbReference>
<dbReference type="PANTHER" id="PTHR12215">
    <property type="entry name" value="PHOSPHOPANTETHEINE TRANSFERASE"/>
    <property type="match status" value="1"/>
</dbReference>
<evidence type="ECO:0000256" key="2">
    <source>
        <dbReference type="ARBA" id="ARBA00022679"/>
    </source>
</evidence>
<dbReference type="InterPro" id="IPR008278">
    <property type="entry name" value="4-PPantetheinyl_Trfase_dom"/>
</dbReference>